<feature type="domain" description="PHD-type" evidence="9">
    <location>
        <begin position="98"/>
        <end position="152"/>
    </location>
</feature>
<dbReference type="GO" id="GO:0031564">
    <property type="term" value="P:transcription antitermination"/>
    <property type="evidence" value="ECO:0007669"/>
    <property type="project" value="TreeGrafter"/>
</dbReference>
<evidence type="ECO:0000256" key="2">
    <source>
        <dbReference type="ARBA" id="ARBA00011050"/>
    </source>
</evidence>
<feature type="domain" description="TFIIS central" evidence="10">
    <location>
        <begin position="452"/>
        <end position="570"/>
    </location>
</feature>
<feature type="compositionally biased region" description="Gly residues" evidence="8">
    <location>
        <begin position="194"/>
        <end position="211"/>
    </location>
</feature>
<dbReference type="PROSITE" id="PS01359">
    <property type="entry name" value="ZF_PHD_1"/>
    <property type="match status" value="1"/>
</dbReference>
<evidence type="ECO:0000256" key="5">
    <source>
        <dbReference type="ARBA" id="ARBA00022771"/>
    </source>
</evidence>
<protein>
    <recommendedName>
        <fullName evidence="3">Transcription factor BYE1</fullName>
    </recommendedName>
</protein>
<dbReference type="InterPro" id="IPR055499">
    <property type="entry name" value="DUF7071"/>
</dbReference>
<keyword evidence="6" id="KW-0862">Zinc</keyword>
<feature type="region of interest" description="Disordered" evidence="8">
    <location>
        <begin position="1"/>
        <end position="94"/>
    </location>
</feature>
<feature type="compositionally biased region" description="Basic and acidic residues" evidence="8">
    <location>
        <begin position="542"/>
        <end position="590"/>
    </location>
</feature>
<feature type="compositionally biased region" description="Polar residues" evidence="8">
    <location>
        <begin position="51"/>
        <end position="64"/>
    </location>
</feature>
<evidence type="ECO:0000256" key="8">
    <source>
        <dbReference type="SAM" id="MobiDB-lite"/>
    </source>
</evidence>
<dbReference type="SUPFAM" id="SSF46942">
    <property type="entry name" value="Elongation factor TFIIS domain 2"/>
    <property type="match status" value="1"/>
</dbReference>
<dbReference type="CDD" id="cd21538">
    <property type="entry name" value="SPOC_TFIIS"/>
    <property type="match status" value="1"/>
</dbReference>
<dbReference type="Gene3D" id="1.10.472.30">
    <property type="entry name" value="Transcription elongation factor S-II, central domain"/>
    <property type="match status" value="1"/>
</dbReference>
<feature type="region of interest" description="Disordered" evidence="8">
    <location>
        <begin position="690"/>
        <end position="720"/>
    </location>
</feature>
<evidence type="ECO:0000256" key="1">
    <source>
        <dbReference type="ARBA" id="ARBA00002311"/>
    </source>
</evidence>
<sequence length="1104" mass="119450">MTVTLDEPRRSGRSTKGQHTKNELLEPSPSTSKRKSARSSSSATSKKRSSQEPTPTSDLPSASATPEPGHLNDPAGAARADSMPAEASDNEANADEEIIRCICGEYEEEEDIERDMICCDKCSAWQHNDCMGLDFPKGQEPEQYFCEKCKPDNHRELLAKIEKGERPWEEVARLRAARIEELKRKKKGKKGGRKSSGGSGGGGSGSVGGNASGRSGSQKSVNANDGSPDRGNSSNANIKREGSVTSTSIKAGTPVSRAGRTSSASPVVVAQLDGQGPAPSSSHRKRKSEHVDTTANTPAAKVQKTETSPPLPASSYPLASNATSTSVTAASPMTIPAYSQQQIPIPAPRVQQQQPIETALQQPQQGFPSQTISTMPQDQGQFYTQTLEQQQLQQQQYQQLQQQQQQQQELQAQQPVPPQEPTQPPPPPTQEEILNSLPPNRRNVANALAKLFSDSIPEAIKSGAFLLPPTLSTAQAGTAVALSVEFAMYKNLNNGVGEVNSTYKQQMRTILFNVKRNPALRDGVLSGSITADRLSTMSTKDMASKEQRQREDEIKREAEKQHIIVKEEGPRLRRTHKGDEIIEDETKPEVYESIFSNAPRRGTVSSLQSGESEKEKTGHVSPPRRKSPSLEPGDNHDSGRSVQGDWRRSGSPGIDNDQRFGSPPVDHDPYRHLKFASSRTEADAEIDALLGDDEDNEEPYSPPYSPKPFMDDADVNTNARGPNAPIWAGTLSMASFTQFHCEAKHVGGADLHERISWSELMPSVMVIDGRIDVKLATNYLCGLRFSQTTDVCVTAISSPTQSRERVEFDKIFEYFAQRNRYGVIGKHANALVKDTYVVPVEKQDGIFSAGDSIAARRPEFLDLLENNSIEDPVTERLLLVVFVVRNGEHTRQNSSATTATPSVNTGSDLQSLPLRGQQPGNSGFPEGDARRVSEQQVSPASEVPSQSQTQTQISPPAPVMQQQSPPTTVTAPKATVPAFISTPTTTTTPAYQPPPPTTATTTASSSTYQQSTAPPPQHYNVVTPAPRTAAPTPAPNPLHTQIFGQYATSPAVTELLSRAPGAGEAQLRSVAEMIVKNPAAANDYMLLAQLIVNGGKLPGRTSGQ</sequence>
<dbReference type="PROSITE" id="PS51321">
    <property type="entry name" value="TFIIS_CENTRAL"/>
    <property type="match status" value="1"/>
</dbReference>
<keyword evidence="4" id="KW-0479">Metal-binding</keyword>
<dbReference type="InterPro" id="IPR003618">
    <property type="entry name" value="TFIIS_cen_dom"/>
</dbReference>
<dbReference type="PANTHER" id="PTHR11477:SF11">
    <property type="entry name" value="TRANSCRIPTION FACTOR BYE1"/>
    <property type="match status" value="1"/>
</dbReference>
<dbReference type="Pfam" id="PF07500">
    <property type="entry name" value="TFIIS_M"/>
    <property type="match status" value="1"/>
</dbReference>
<evidence type="ECO:0000313" key="11">
    <source>
        <dbReference type="EMBL" id="KZZ87340.1"/>
    </source>
</evidence>
<keyword evidence="12" id="KW-1185">Reference proteome</keyword>
<feature type="region of interest" description="Disordered" evidence="8">
    <location>
        <begin position="537"/>
        <end position="670"/>
    </location>
</feature>
<evidence type="ECO:0000256" key="7">
    <source>
        <dbReference type="PROSITE-ProRule" id="PRU00146"/>
    </source>
</evidence>
<dbReference type="InterPro" id="IPR019786">
    <property type="entry name" value="Zinc_finger_PHD-type_CS"/>
</dbReference>
<dbReference type="AlphaFoldDB" id="A0A166N2N9"/>
<feature type="compositionally biased region" description="Basic residues" evidence="8">
    <location>
        <begin position="184"/>
        <end position="193"/>
    </location>
</feature>
<gene>
    <name evidence="11" type="ORF">AAP_05721</name>
</gene>
<feature type="compositionally biased region" description="Pro residues" evidence="8">
    <location>
        <begin position="415"/>
        <end position="429"/>
    </location>
</feature>
<dbReference type="Pfam" id="PF07744">
    <property type="entry name" value="SPOC"/>
    <property type="match status" value="1"/>
</dbReference>
<comment type="similarity">
    <text evidence="2">Belongs to the BYE1 family.</text>
</comment>
<dbReference type="SMART" id="SM00249">
    <property type="entry name" value="PHD"/>
    <property type="match status" value="1"/>
</dbReference>
<evidence type="ECO:0000313" key="12">
    <source>
        <dbReference type="Proteomes" id="UP000242877"/>
    </source>
</evidence>
<dbReference type="InterPro" id="IPR001965">
    <property type="entry name" value="Znf_PHD"/>
</dbReference>
<dbReference type="InterPro" id="IPR011011">
    <property type="entry name" value="Znf_FYVE_PHD"/>
</dbReference>
<dbReference type="GO" id="GO:0008270">
    <property type="term" value="F:zinc ion binding"/>
    <property type="evidence" value="ECO:0007669"/>
    <property type="project" value="UniProtKB-KW"/>
</dbReference>
<organism evidence="11 12">
    <name type="scientific">Ascosphaera apis ARSEF 7405</name>
    <dbReference type="NCBI Taxonomy" id="392613"/>
    <lineage>
        <taxon>Eukaryota</taxon>
        <taxon>Fungi</taxon>
        <taxon>Dikarya</taxon>
        <taxon>Ascomycota</taxon>
        <taxon>Pezizomycotina</taxon>
        <taxon>Eurotiomycetes</taxon>
        <taxon>Eurotiomycetidae</taxon>
        <taxon>Onygenales</taxon>
        <taxon>Ascosphaeraceae</taxon>
        <taxon>Ascosphaera</taxon>
    </lineage>
</organism>
<evidence type="ECO:0000259" key="9">
    <source>
        <dbReference type="PROSITE" id="PS50016"/>
    </source>
</evidence>
<evidence type="ECO:0000259" key="10">
    <source>
        <dbReference type="PROSITE" id="PS51321"/>
    </source>
</evidence>
<feature type="compositionally biased region" description="Low complexity" evidence="8">
    <location>
        <begin position="313"/>
        <end position="328"/>
    </location>
</feature>
<dbReference type="FunFam" id="3.30.40.10:FF:000560">
    <property type="entry name" value="Putative PHD finger domain protein"/>
    <property type="match status" value="1"/>
</dbReference>
<dbReference type="GO" id="GO:0006368">
    <property type="term" value="P:transcription elongation by RNA polymerase II"/>
    <property type="evidence" value="ECO:0007669"/>
    <property type="project" value="TreeGrafter"/>
</dbReference>
<dbReference type="InterPro" id="IPR019787">
    <property type="entry name" value="Znf_PHD-finger"/>
</dbReference>
<dbReference type="GO" id="GO:0000977">
    <property type="term" value="F:RNA polymerase II transcription regulatory region sequence-specific DNA binding"/>
    <property type="evidence" value="ECO:0007669"/>
    <property type="project" value="TreeGrafter"/>
</dbReference>
<dbReference type="PANTHER" id="PTHR11477">
    <property type="entry name" value="TRANSCRIPTION FACTOR S-II ZINC FINGER DOMAIN-CONTAINING PROTEIN"/>
    <property type="match status" value="1"/>
</dbReference>
<dbReference type="GO" id="GO:0005634">
    <property type="term" value="C:nucleus"/>
    <property type="evidence" value="ECO:0007669"/>
    <property type="project" value="TreeGrafter"/>
</dbReference>
<feature type="region of interest" description="Disordered" evidence="8">
    <location>
        <begin position="890"/>
        <end position="1016"/>
    </location>
</feature>
<dbReference type="Gene3D" id="3.30.40.10">
    <property type="entry name" value="Zinc/RING finger domain, C3HC4 (zinc finger)"/>
    <property type="match status" value="1"/>
</dbReference>
<comment type="function">
    <text evidence="1">Negative regulator of transcription elongation.</text>
</comment>
<feature type="compositionally biased region" description="Polar residues" evidence="8">
    <location>
        <begin position="218"/>
        <end position="250"/>
    </location>
</feature>
<feature type="compositionally biased region" description="Low complexity" evidence="8">
    <location>
        <begin position="965"/>
        <end position="990"/>
    </location>
</feature>
<feature type="region of interest" description="Disordered" evidence="8">
    <location>
        <begin position="406"/>
        <end position="436"/>
    </location>
</feature>
<dbReference type="InterPro" id="IPR036575">
    <property type="entry name" value="TFIIS_cen_dom_sf"/>
</dbReference>
<feature type="region of interest" description="Disordered" evidence="8">
    <location>
        <begin position="180"/>
        <end position="328"/>
    </location>
</feature>
<evidence type="ECO:0000256" key="3">
    <source>
        <dbReference type="ARBA" id="ARBA00021616"/>
    </source>
</evidence>
<feature type="compositionally biased region" description="Polar residues" evidence="8">
    <location>
        <begin position="892"/>
        <end position="910"/>
    </location>
</feature>
<dbReference type="InterPro" id="IPR012921">
    <property type="entry name" value="SPOC_C"/>
</dbReference>
<dbReference type="GO" id="GO:0006362">
    <property type="term" value="P:transcription elongation by RNA polymerase I"/>
    <property type="evidence" value="ECO:0007669"/>
    <property type="project" value="TreeGrafter"/>
</dbReference>
<name>A0A166N2N9_9EURO</name>
<keyword evidence="5 7" id="KW-0863">Zinc-finger</keyword>
<feature type="compositionally biased region" description="Low complexity" evidence="8">
    <location>
        <begin position="944"/>
        <end position="954"/>
    </location>
</feature>
<dbReference type="VEuPathDB" id="FungiDB:AAP_05721"/>
<feature type="compositionally biased region" description="Basic and acidic residues" evidence="8">
    <location>
        <begin position="1"/>
        <end position="10"/>
    </location>
</feature>
<dbReference type="Proteomes" id="UP000242877">
    <property type="component" value="Unassembled WGS sequence"/>
</dbReference>
<reference evidence="11 12" key="1">
    <citation type="journal article" date="2016" name="Genome Biol. Evol.">
        <title>Divergent and convergent evolution of fungal pathogenicity.</title>
        <authorList>
            <person name="Shang Y."/>
            <person name="Xiao G."/>
            <person name="Zheng P."/>
            <person name="Cen K."/>
            <person name="Zhan S."/>
            <person name="Wang C."/>
        </authorList>
    </citation>
    <scope>NUCLEOTIDE SEQUENCE [LARGE SCALE GENOMIC DNA]</scope>
    <source>
        <strain evidence="11 12">ARSEF 7405</strain>
    </source>
</reference>
<dbReference type="GO" id="GO:0001139">
    <property type="term" value="F:RNA polymerase II complex recruiting activity"/>
    <property type="evidence" value="ECO:0007669"/>
    <property type="project" value="TreeGrafter"/>
</dbReference>
<evidence type="ECO:0000256" key="4">
    <source>
        <dbReference type="ARBA" id="ARBA00022723"/>
    </source>
</evidence>
<dbReference type="PROSITE" id="PS50016">
    <property type="entry name" value="ZF_PHD_2"/>
    <property type="match status" value="1"/>
</dbReference>
<dbReference type="GO" id="GO:0031440">
    <property type="term" value="P:regulation of mRNA 3'-end processing"/>
    <property type="evidence" value="ECO:0007669"/>
    <property type="project" value="TreeGrafter"/>
</dbReference>
<dbReference type="EMBL" id="AZGZ01000035">
    <property type="protein sequence ID" value="KZZ87340.1"/>
    <property type="molecule type" value="Genomic_DNA"/>
</dbReference>
<dbReference type="Pfam" id="PF23257">
    <property type="entry name" value="DUF7071"/>
    <property type="match status" value="1"/>
</dbReference>
<dbReference type="OrthoDB" id="79252at2759"/>
<dbReference type="SMART" id="SM00510">
    <property type="entry name" value="TFS2M"/>
    <property type="match status" value="1"/>
</dbReference>
<evidence type="ECO:0000256" key="6">
    <source>
        <dbReference type="ARBA" id="ARBA00022833"/>
    </source>
</evidence>
<dbReference type="InterPro" id="IPR013083">
    <property type="entry name" value="Znf_RING/FYVE/PHD"/>
</dbReference>
<accession>A0A166N2N9</accession>
<feature type="compositionally biased region" description="Low complexity" evidence="8">
    <location>
        <begin position="998"/>
        <end position="1012"/>
    </location>
</feature>
<comment type="caution">
    <text evidence="11">The sequence shown here is derived from an EMBL/GenBank/DDBJ whole genome shotgun (WGS) entry which is preliminary data.</text>
</comment>
<proteinExistence type="inferred from homology"/>
<dbReference type="Pfam" id="PF20826">
    <property type="entry name" value="PHD_5"/>
    <property type="match status" value="1"/>
</dbReference>
<dbReference type="SUPFAM" id="SSF57903">
    <property type="entry name" value="FYVE/PHD zinc finger"/>
    <property type="match status" value="1"/>
</dbReference>